<feature type="compositionally biased region" description="Acidic residues" evidence="1">
    <location>
        <begin position="73"/>
        <end position="84"/>
    </location>
</feature>
<organism evidence="3 4">
    <name type="scientific">Pleurodeles waltl</name>
    <name type="common">Iberian ribbed newt</name>
    <dbReference type="NCBI Taxonomy" id="8319"/>
    <lineage>
        <taxon>Eukaryota</taxon>
        <taxon>Metazoa</taxon>
        <taxon>Chordata</taxon>
        <taxon>Craniata</taxon>
        <taxon>Vertebrata</taxon>
        <taxon>Euteleostomi</taxon>
        <taxon>Amphibia</taxon>
        <taxon>Batrachia</taxon>
        <taxon>Caudata</taxon>
        <taxon>Salamandroidea</taxon>
        <taxon>Salamandridae</taxon>
        <taxon>Pleurodelinae</taxon>
        <taxon>Pleurodeles</taxon>
    </lineage>
</organism>
<evidence type="ECO:0000313" key="3">
    <source>
        <dbReference type="EMBL" id="KAJ1156570.1"/>
    </source>
</evidence>
<evidence type="ECO:0000256" key="1">
    <source>
        <dbReference type="SAM" id="MobiDB-lite"/>
    </source>
</evidence>
<dbReference type="Proteomes" id="UP001066276">
    <property type="component" value="Chromosome 5"/>
</dbReference>
<keyword evidence="4" id="KW-1185">Reference proteome</keyword>
<feature type="region of interest" description="Disordered" evidence="1">
    <location>
        <begin position="68"/>
        <end position="110"/>
    </location>
</feature>
<comment type="caution">
    <text evidence="3">The sequence shown here is derived from an EMBL/GenBank/DDBJ whole genome shotgun (WGS) entry which is preliminary data.</text>
</comment>
<protein>
    <recommendedName>
        <fullName evidence="2">PiggyBac transposable element-derived protein domain-containing protein</fullName>
    </recommendedName>
</protein>
<proteinExistence type="predicted"/>
<feature type="domain" description="PiggyBac transposable element-derived protein" evidence="2">
    <location>
        <begin position="217"/>
        <end position="454"/>
    </location>
</feature>
<dbReference type="AlphaFoldDB" id="A0AAV7RX58"/>
<dbReference type="PANTHER" id="PTHR46599:SF3">
    <property type="entry name" value="PIGGYBAC TRANSPOSABLE ELEMENT-DERIVED PROTEIN 4"/>
    <property type="match status" value="1"/>
</dbReference>
<dbReference type="InterPro" id="IPR029526">
    <property type="entry name" value="PGBD"/>
</dbReference>
<gene>
    <name evidence="3" type="ORF">NDU88_009288</name>
</gene>
<sequence length="656" mass="73308">MISSKATVPLCLGRDHLVLGTGELGGALARPWDIIGDCCLCRVVAWIMASRKVTAQQVVRMLFESSSDHDYDTDSASEAEEEAGDSGSEFSVREYSSDEEATLSADEGPVLEEDIDVPRVQQPGAAGFPIGRPDTWIAPNMEQPQLPAFTGLPGCRVNTENFLPVHFFHLFMDDVFLEEIVEQTNVYAEQYLRDNAARLKPQSRATHWVPTYLEEMKRFLEVYVPGKEISVDESLVLFKGRLVFKQYIPSKRARYGIKLYLLSESSTGYVYNFRVYTGRDSSIDPPGCPATFGVSEKIVWELARRLFNKGHHLYVDNFYTGVQLFKELFRVDTVACGTIRSNRKGYPRELVCKKLERGQCSALRNNELLALKFSDRRDVYMLSTIHDESTSPVAVWGQVAEVRKPACILDYNRHMGGVDRVDQRLEPYTALRKSYVWYKKLALHLFHLATFNAFIVYMDCSPESRMTFVKFQESVIESLIVVEPARVPRVEVVEDVARLKDRHFPDHIPPTPKKGMPTKKCRVLIAVCVGWRLAGGVRGVALGWRCAWGGAWLAVCLGWRLAGGVLGVALGWWCAWGGAWLAVCVGWRLAGGVLGVALGWRCAWGGAWLAVCVGWRLAGGVRGVALGWRCAWGGASPVHTPISWCDSCIRHVGVSK</sequence>
<dbReference type="Pfam" id="PF13843">
    <property type="entry name" value="DDE_Tnp_1_7"/>
    <property type="match status" value="1"/>
</dbReference>
<evidence type="ECO:0000313" key="4">
    <source>
        <dbReference type="Proteomes" id="UP001066276"/>
    </source>
</evidence>
<reference evidence="3" key="1">
    <citation type="journal article" date="2022" name="bioRxiv">
        <title>Sequencing and chromosome-scale assembly of the giantPleurodeles waltlgenome.</title>
        <authorList>
            <person name="Brown T."/>
            <person name="Elewa A."/>
            <person name="Iarovenko S."/>
            <person name="Subramanian E."/>
            <person name="Araus A.J."/>
            <person name="Petzold A."/>
            <person name="Susuki M."/>
            <person name="Suzuki K.-i.T."/>
            <person name="Hayashi T."/>
            <person name="Toyoda A."/>
            <person name="Oliveira C."/>
            <person name="Osipova E."/>
            <person name="Leigh N.D."/>
            <person name="Simon A."/>
            <person name="Yun M.H."/>
        </authorList>
    </citation>
    <scope>NUCLEOTIDE SEQUENCE</scope>
    <source>
        <strain evidence="3">20211129_DDA</strain>
        <tissue evidence="3">Liver</tissue>
    </source>
</reference>
<dbReference type="PANTHER" id="PTHR46599">
    <property type="entry name" value="PIGGYBAC TRANSPOSABLE ELEMENT-DERIVED PROTEIN 4"/>
    <property type="match status" value="1"/>
</dbReference>
<dbReference type="EMBL" id="JANPWB010000009">
    <property type="protein sequence ID" value="KAJ1156570.1"/>
    <property type="molecule type" value="Genomic_DNA"/>
</dbReference>
<accession>A0AAV7RX58</accession>
<evidence type="ECO:0000259" key="2">
    <source>
        <dbReference type="Pfam" id="PF13843"/>
    </source>
</evidence>
<name>A0AAV7RX58_PLEWA</name>